<feature type="compositionally biased region" description="Polar residues" evidence="1">
    <location>
        <begin position="158"/>
        <end position="170"/>
    </location>
</feature>
<evidence type="ECO:0000313" key="4">
    <source>
        <dbReference type="Proteomes" id="UP000294621"/>
    </source>
</evidence>
<dbReference type="EMBL" id="SMZQ01000014">
    <property type="protein sequence ID" value="TDL32269.1"/>
    <property type="molecule type" value="Genomic_DNA"/>
</dbReference>
<dbReference type="InterPro" id="IPR045134">
    <property type="entry name" value="UHRF1/2-like"/>
</dbReference>
<reference evidence="3 4" key="1">
    <citation type="submission" date="2019-03" db="EMBL/GenBank/DDBJ databases">
        <title>Genome Sequencing and Assembly of Various Microbes Isolated from Partially Reclaimed Soil and Acid Mine Drainage (AMD) Site.</title>
        <authorList>
            <person name="Steinbock B."/>
            <person name="Bechtold R."/>
            <person name="Sevigny J.L."/>
            <person name="Thomas D."/>
            <person name="Cuthill L.R."/>
            <person name="Aveiro Johannsen E.J."/>
            <person name="Thomas K."/>
            <person name="Ghosh A."/>
        </authorList>
    </citation>
    <scope>NUCLEOTIDE SEQUENCE [LARGE SCALE GENOMIC DNA]</scope>
    <source>
        <strain evidence="3 4">S-A1</strain>
    </source>
</reference>
<protein>
    <recommendedName>
        <fullName evidence="2">YDG domain-containing protein</fullName>
    </recommendedName>
</protein>
<dbReference type="SUPFAM" id="SSF88697">
    <property type="entry name" value="PUA domain-like"/>
    <property type="match status" value="1"/>
</dbReference>
<dbReference type="InterPro" id="IPR015947">
    <property type="entry name" value="PUA-like_sf"/>
</dbReference>
<dbReference type="Gene3D" id="2.30.280.10">
    <property type="entry name" value="SRA-YDG"/>
    <property type="match status" value="1"/>
</dbReference>
<dbReference type="PANTHER" id="PTHR14140">
    <property type="entry name" value="E3 UBIQUITIN-PROTEIN LIGASE UHRF-RELATED"/>
    <property type="match status" value="1"/>
</dbReference>
<organism evidence="3 4">
    <name type="scientific">Arthrobacter nitrophenolicus</name>
    <dbReference type="NCBI Taxonomy" id="683150"/>
    <lineage>
        <taxon>Bacteria</taxon>
        <taxon>Bacillati</taxon>
        <taxon>Actinomycetota</taxon>
        <taxon>Actinomycetes</taxon>
        <taxon>Micrococcales</taxon>
        <taxon>Micrococcaceae</taxon>
        <taxon>Arthrobacter</taxon>
    </lineage>
</organism>
<name>A0A4R5XLP4_9MICC</name>
<dbReference type="GO" id="GO:0044027">
    <property type="term" value="P:negative regulation of gene expression via chromosomal CpG island methylation"/>
    <property type="evidence" value="ECO:0007669"/>
    <property type="project" value="TreeGrafter"/>
</dbReference>
<gene>
    <name evidence="3" type="ORF">E2R57_19495</name>
</gene>
<proteinExistence type="predicted"/>
<sequence length="222" mass="24381">MIERVSEASIFGEIEGVPVGTPFVDRDDVRAKGLHRHKQAGISGNYEDGADAIVVSGGYKDDQDHGDWILYTGQGGRNDRGRQVEDQTLTRGNKALVLSEERGLPVRVIRGAGGDPAHSPKKGYRYDGLFHIVRHWVEDSYDGPQIYRYELRMLDGQGSWTPPTGAESSNNGGGQPPEGNKNPKRQASVVQRLVRNSAVTQSVKEHYAYTPLCQAGCESFIT</sequence>
<feature type="region of interest" description="Disordered" evidence="1">
    <location>
        <begin position="158"/>
        <end position="186"/>
    </location>
</feature>
<dbReference type="OrthoDB" id="4464809at2"/>
<dbReference type="GO" id="GO:0061630">
    <property type="term" value="F:ubiquitin protein ligase activity"/>
    <property type="evidence" value="ECO:0007669"/>
    <property type="project" value="TreeGrafter"/>
</dbReference>
<comment type="caution">
    <text evidence="3">The sequence shown here is derived from an EMBL/GenBank/DDBJ whole genome shotgun (WGS) entry which is preliminary data.</text>
</comment>
<dbReference type="AlphaFoldDB" id="A0A4R5XLP4"/>
<dbReference type="PANTHER" id="PTHR14140:SF27">
    <property type="entry name" value="OS04G0289800 PROTEIN"/>
    <property type="match status" value="1"/>
</dbReference>
<evidence type="ECO:0000256" key="1">
    <source>
        <dbReference type="SAM" id="MobiDB-lite"/>
    </source>
</evidence>
<evidence type="ECO:0000313" key="3">
    <source>
        <dbReference type="EMBL" id="TDL32269.1"/>
    </source>
</evidence>
<dbReference type="InterPro" id="IPR003105">
    <property type="entry name" value="SRA_YDG"/>
</dbReference>
<dbReference type="PROSITE" id="PS51015">
    <property type="entry name" value="YDG"/>
    <property type="match status" value="1"/>
</dbReference>
<dbReference type="Pfam" id="PF02182">
    <property type="entry name" value="SAD_SRA"/>
    <property type="match status" value="1"/>
</dbReference>
<dbReference type="SMART" id="SM00466">
    <property type="entry name" value="SRA"/>
    <property type="match status" value="1"/>
</dbReference>
<feature type="domain" description="YDG" evidence="2">
    <location>
        <begin position="12"/>
        <end position="153"/>
    </location>
</feature>
<evidence type="ECO:0000259" key="2">
    <source>
        <dbReference type="PROSITE" id="PS51015"/>
    </source>
</evidence>
<dbReference type="GO" id="GO:0016567">
    <property type="term" value="P:protein ubiquitination"/>
    <property type="evidence" value="ECO:0007669"/>
    <property type="project" value="TreeGrafter"/>
</dbReference>
<accession>A0A4R5XLP4</accession>
<dbReference type="InterPro" id="IPR036987">
    <property type="entry name" value="SRA-YDG_sf"/>
</dbReference>
<dbReference type="Proteomes" id="UP000294621">
    <property type="component" value="Unassembled WGS sequence"/>
</dbReference>